<dbReference type="AlphaFoldDB" id="A0A939ES49"/>
<evidence type="ECO:0000259" key="6">
    <source>
        <dbReference type="Pfam" id="PF07980"/>
    </source>
</evidence>
<evidence type="ECO:0000313" key="9">
    <source>
        <dbReference type="Proteomes" id="UP000664144"/>
    </source>
</evidence>
<keyword evidence="5" id="KW-0998">Cell outer membrane</keyword>
<proteinExistence type="inferred from homology"/>
<dbReference type="Pfam" id="PF07980">
    <property type="entry name" value="SusD_RagB"/>
    <property type="match status" value="1"/>
</dbReference>
<dbReference type="InterPro" id="IPR011990">
    <property type="entry name" value="TPR-like_helical_dom_sf"/>
</dbReference>
<evidence type="ECO:0000256" key="3">
    <source>
        <dbReference type="ARBA" id="ARBA00022729"/>
    </source>
</evidence>
<feature type="domain" description="RagB/SusD" evidence="6">
    <location>
        <begin position="358"/>
        <end position="603"/>
    </location>
</feature>
<name>A0A939ES49_9BACT</name>
<comment type="caution">
    <text evidence="8">The sequence shown here is derived from an EMBL/GenBank/DDBJ whole genome shotgun (WGS) entry which is preliminary data.</text>
</comment>
<gene>
    <name evidence="8" type="ORF">J0X19_00150</name>
</gene>
<dbReference type="SUPFAM" id="SSF48452">
    <property type="entry name" value="TPR-like"/>
    <property type="match status" value="1"/>
</dbReference>
<keyword evidence="4" id="KW-0472">Membrane</keyword>
<comment type="subcellular location">
    <subcellularLocation>
        <location evidence="1">Cell outer membrane</location>
    </subcellularLocation>
</comment>
<dbReference type="InterPro" id="IPR033985">
    <property type="entry name" value="SusD-like_N"/>
</dbReference>
<evidence type="ECO:0000256" key="2">
    <source>
        <dbReference type="ARBA" id="ARBA00006275"/>
    </source>
</evidence>
<feature type="domain" description="SusD-like N-terminal" evidence="7">
    <location>
        <begin position="25"/>
        <end position="224"/>
    </location>
</feature>
<dbReference type="RefSeq" id="WP_206979858.1">
    <property type="nucleotide sequence ID" value="NZ_JAFLQZ010000001.1"/>
</dbReference>
<sequence length="655" mass="73886">MKITRTIRLASLTVLLGLGLGSCKDFLEEELVSTLTNDYFSTEQGLEDLVKASYEQTRYKFANEHSYAMFNFGVDEMTSADQINSEWWNRYDNRLNSSDLFVGEVWTANYDGINRCNIGIARIPGIQGTTTLRTDAQKTQRLAELRFLRAYYYFQLVQQYGAIPLLLQPTEGVQLEFTRESVPNVYSAIIKDLRFASDNLAPTNTDFGRATKNAAMHYLAKVYLTRGSAVTDVRGQKPTDMDSAAYYADQVITSGRNPLATNYSDLFDIANSPTTPFSSTFLPTYASSVAAQTNREILFSSQFVNVPALSGRFGNRVHSYFTLQYDNEPGMIRDLLNDRPFRRVMPTNYAMDIFDRRNDSRFYKMMKTAWIANNTSAAGYPRWTAADAPTPAQVGQPKFALGDTAFYVIVNTRNNPIPQAQIDRSRYKIFARFVRNAAGNVVAGAYDPSGTLTLRNKFPQLIKYTDPYRPSAADEAGTKDGILARSAETYLIGAEAYGRKGNYTKALEYINALRQRAAYKAGEVKPSVNWRIEGGTRGDVTSTYPALMATLTNFTTNDARELYPAAVTTTEQRFIHFILNERTRELLGELHRWEDLTRTETLLLRAPLFNADAAPIANAPKFKLRPIPQSHLERIFRNGRPLTNEERIAEQNPGY</sequence>
<evidence type="ECO:0000313" key="8">
    <source>
        <dbReference type="EMBL" id="MBO0356341.1"/>
    </source>
</evidence>
<dbReference type="PROSITE" id="PS51257">
    <property type="entry name" value="PROKAR_LIPOPROTEIN"/>
    <property type="match status" value="1"/>
</dbReference>
<evidence type="ECO:0000256" key="4">
    <source>
        <dbReference type="ARBA" id="ARBA00023136"/>
    </source>
</evidence>
<reference evidence="8" key="1">
    <citation type="submission" date="2021-03" db="EMBL/GenBank/DDBJ databases">
        <authorList>
            <person name="Kim M.K."/>
        </authorList>
    </citation>
    <scope>NUCLEOTIDE SEQUENCE</scope>
    <source>
        <strain evidence="8">BT186</strain>
    </source>
</reference>
<dbReference type="EMBL" id="JAFLQZ010000001">
    <property type="protein sequence ID" value="MBO0356341.1"/>
    <property type="molecule type" value="Genomic_DNA"/>
</dbReference>
<keyword evidence="9" id="KW-1185">Reference proteome</keyword>
<protein>
    <submittedName>
        <fullName evidence="8">RagB/SusD family nutrient uptake outer membrane protein</fullName>
    </submittedName>
</protein>
<dbReference type="Proteomes" id="UP000664144">
    <property type="component" value="Unassembled WGS sequence"/>
</dbReference>
<evidence type="ECO:0000259" key="7">
    <source>
        <dbReference type="Pfam" id="PF14322"/>
    </source>
</evidence>
<dbReference type="Gene3D" id="1.25.40.390">
    <property type="match status" value="1"/>
</dbReference>
<keyword evidence="3" id="KW-0732">Signal</keyword>
<dbReference type="Pfam" id="PF14322">
    <property type="entry name" value="SusD-like_3"/>
    <property type="match status" value="1"/>
</dbReference>
<dbReference type="InterPro" id="IPR012944">
    <property type="entry name" value="SusD_RagB_dom"/>
</dbReference>
<dbReference type="GO" id="GO:0009279">
    <property type="term" value="C:cell outer membrane"/>
    <property type="evidence" value="ECO:0007669"/>
    <property type="project" value="UniProtKB-SubCell"/>
</dbReference>
<organism evidence="8 9">
    <name type="scientific">Hymenobacter telluris</name>
    <dbReference type="NCBI Taxonomy" id="2816474"/>
    <lineage>
        <taxon>Bacteria</taxon>
        <taxon>Pseudomonadati</taxon>
        <taxon>Bacteroidota</taxon>
        <taxon>Cytophagia</taxon>
        <taxon>Cytophagales</taxon>
        <taxon>Hymenobacteraceae</taxon>
        <taxon>Hymenobacter</taxon>
    </lineage>
</organism>
<evidence type="ECO:0000256" key="1">
    <source>
        <dbReference type="ARBA" id="ARBA00004442"/>
    </source>
</evidence>
<evidence type="ECO:0000256" key="5">
    <source>
        <dbReference type="ARBA" id="ARBA00023237"/>
    </source>
</evidence>
<comment type="similarity">
    <text evidence="2">Belongs to the SusD family.</text>
</comment>
<accession>A0A939ES49</accession>